<dbReference type="PANTHER" id="PTHR13773:SF8">
    <property type="entry name" value="PHOSPHATIDATE CYTIDYLYLTRANSFERASE, PHOTORECEPTOR-SPECIFIC"/>
    <property type="match status" value="1"/>
</dbReference>
<feature type="transmembrane region" description="Helical" evidence="16">
    <location>
        <begin position="127"/>
        <end position="147"/>
    </location>
</feature>
<keyword evidence="8 16" id="KW-0808">Transferase</keyword>
<keyword evidence="10 16" id="KW-0548">Nucleotidyltransferase</keyword>
<evidence type="ECO:0000256" key="13">
    <source>
        <dbReference type="ARBA" id="ARBA00023136"/>
    </source>
</evidence>
<comment type="pathway">
    <text evidence="4">Lipid metabolism.</text>
</comment>
<dbReference type="GO" id="GO:0004605">
    <property type="term" value="F:phosphatidate cytidylyltransferase activity"/>
    <property type="evidence" value="ECO:0007669"/>
    <property type="project" value="UniProtKB-UniRule"/>
</dbReference>
<dbReference type="PANTHER" id="PTHR13773">
    <property type="entry name" value="PHOSPHATIDATE CYTIDYLYLTRANSFERASE"/>
    <property type="match status" value="1"/>
</dbReference>
<dbReference type="GO" id="GO:0005789">
    <property type="term" value="C:endoplasmic reticulum membrane"/>
    <property type="evidence" value="ECO:0007669"/>
    <property type="project" value="TreeGrafter"/>
</dbReference>
<evidence type="ECO:0000256" key="6">
    <source>
        <dbReference type="ARBA" id="ARBA00012487"/>
    </source>
</evidence>
<evidence type="ECO:0000256" key="12">
    <source>
        <dbReference type="ARBA" id="ARBA00023098"/>
    </source>
</evidence>
<evidence type="ECO:0000313" key="19">
    <source>
        <dbReference type="EMBL" id="KAJ3169997.1"/>
    </source>
</evidence>
<feature type="transmembrane region" description="Helical" evidence="16">
    <location>
        <begin position="159"/>
        <end position="178"/>
    </location>
</feature>
<feature type="compositionally biased region" description="Low complexity" evidence="18">
    <location>
        <begin position="14"/>
        <end position="41"/>
    </location>
</feature>
<keyword evidence="20" id="KW-1185">Reference proteome</keyword>
<comment type="similarity">
    <text evidence="5 16 17">Belongs to the CDS family.</text>
</comment>
<reference evidence="19" key="1">
    <citation type="submission" date="2020-05" db="EMBL/GenBank/DDBJ databases">
        <title>Phylogenomic resolution of chytrid fungi.</title>
        <authorList>
            <person name="Stajich J.E."/>
            <person name="Amses K."/>
            <person name="Simmons R."/>
            <person name="Seto K."/>
            <person name="Myers J."/>
            <person name="Bonds A."/>
            <person name="Quandt C.A."/>
            <person name="Barry K."/>
            <person name="Liu P."/>
            <person name="Grigoriev I."/>
            <person name="Longcore J.E."/>
            <person name="James T.Y."/>
        </authorList>
    </citation>
    <scope>NUCLEOTIDE SEQUENCE</scope>
    <source>
        <strain evidence="19">JEL0379</strain>
    </source>
</reference>
<organism evidence="19 20">
    <name type="scientific">Geranomyces variabilis</name>
    <dbReference type="NCBI Taxonomy" id="109894"/>
    <lineage>
        <taxon>Eukaryota</taxon>
        <taxon>Fungi</taxon>
        <taxon>Fungi incertae sedis</taxon>
        <taxon>Chytridiomycota</taxon>
        <taxon>Chytridiomycota incertae sedis</taxon>
        <taxon>Chytridiomycetes</taxon>
        <taxon>Spizellomycetales</taxon>
        <taxon>Powellomycetaceae</taxon>
        <taxon>Geranomyces</taxon>
    </lineage>
</organism>
<proteinExistence type="inferred from homology"/>
<evidence type="ECO:0000256" key="8">
    <source>
        <dbReference type="ARBA" id="ARBA00022679"/>
    </source>
</evidence>
<feature type="region of interest" description="Disordered" evidence="18">
    <location>
        <begin position="1"/>
        <end position="50"/>
    </location>
</feature>
<feature type="transmembrane region" description="Helical" evidence="16">
    <location>
        <begin position="198"/>
        <end position="217"/>
    </location>
</feature>
<accession>A0AAD5TCL5</accession>
<dbReference type="AlphaFoldDB" id="A0AAD5TCL5"/>
<feature type="transmembrane region" description="Helical" evidence="16">
    <location>
        <begin position="378"/>
        <end position="398"/>
    </location>
</feature>
<comment type="caution">
    <text evidence="19">The sequence shown here is derived from an EMBL/GenBank/DDBJ whole genome shotgun (WGS) entry which is preliminary data.</text>
</comment>
<evidence type="ECO:0000256" key="2">
    <source>
        <dbReference type="ARBA" id="ARBA00004141"/>
    </source>
</evidence>
<evidence type="ECO:0000256" key="3">
    <source>
        <dbReference type="ARBA" id="ARBA00005119"/>
    </source>
</evidence>
<evidence type="ECO:0000256" key="11">
    <source>
        <dbReference type="ARBA" id="ARBA00022989"/>
    </source>
</evidence>
<dbReference type="EC" id="2.7.7.41" evidence="6 16"/>
<evidence type="ECO:0000256" key="14">
    <source>
        <dbReference type="ARBA" id="ARBA00023209"/>
    </source>
</evidence>
<comment type="pathway">
    <text evidence="3 16 17">Phospholipid metabolism; CDP-diacylglycerol biosynthesis; CDP-diacylglycerol from sn-glycerol 3-phosphate: step 3/3.</text>
</comment>
<keyword evidence="13 16" id="KW-0472">Membrane</keyword>
<evidence type="ECO:0000256" key="4">
    <source>
        <dbReference type="ARBA" id="ARBA00005189"/>
    </source>
</evidence>
<evidence type="ECO:0000256" key="17">
    <source>
        <dbReference type="RuleBase" id="RU003938"/>
    </source>
</evidence>
<keyword evidence="14 16" id="KW-0594">Phospholipid biosynthesis</keyword>
<name>A0AAD5TCL5_9FUNG</name>
<feature type="transmembrane region" description="Helical" evidence="16">
    <location>
        <begin position="253"/>
        <end position="279"/>
    </location>
</feature>
<dbReference type="EMBL" id="JADGJQ010000102">
    <property type="protein sequence ID" value="KAJ3169997.1"/>
    <property type="molecule type" value="Genomic_DNA"/>
</dbReference>
<evidence type="ECO:0000313" key="20">
    <source>
        <dbReference type="Proteomes" id="UP001212152"/>
    </source>
</evidence>
<evidence type="ECO:0000256" key="15">
    <source>
        <dbReference type="ARBA" id="ARBA00023264"/>
    </source>
</evidence>
<dbReference type="InterPro" id="IPR000374">
    <property type="entry name" value="PC_trans"/>
</dbReference>
<evidence type="ECO:0000256" key="5">
    <source>
        <dbReference type="ARBA" id="ARBA00010185"/>
    </source>
</evidence>
<dbReference type="Proteomes" id="UP001212152">
    <property type="component" value="Unassembled WGS sequence"/>
</dbReference>
<keyword evidence="7 16" id="KW-0444">Lipid biosynthesis</keyword>
<dbReference type="GO" id="GO:0016024">
    <property type="term" value="P:CDP-diacylglycerol biosynthetic process"/>
    <property type="evidence" value="ECO:0007669"/>
    <property type="project" value="UniProtKB-UniRule"/>
</dbReference>
<dbReference type="Pfam" id="PF01148">
    <property type="entry name" value="CTP_transf_1"/>
    <property type="match status" value="1"/>
</dbReference>
<dbReference type="PIRSF" id="PIRSF018269">
    <property type="entry name" value="PC_trans_euk"/>
    <property type="match status" value="1"/>
</dbReference>
<gene>
    <name evidence="19" type="ORF">HDU87_000519</name>
</gene>
<evidence type="ECO:0000256" key="1">
    <source>
        <dbReference type="ARBA" id="ARBA00001698"/>
    </source>
</evidence>
<feature type="transmembrane region" description="Helical" evidence="16">
    <location>
        <begin position="101"/>
        <end position="121"/>
    </location>
</feature>
<keyword evidence="15 16" id="KW-1208">Phospholipid metabolism</keyword>
<comment type="subcellular location">
    <subcellularLocation>
        <location evidence="2">Membrane</location>
        <topology evidence="2">Multi-pass membrane protein</topology>
    </subcellularLocation>
</comment>
<evidence type="ECO:0000256" key="10">
    <source>
        <dbReference type="ARBA" id="ARBA00022695"/>
    </source>
</evidence>
<feature type="transmembrane region" description="Helical" evidence="16">
    <location>
        <begin position="229"/>
        <end position="247"/>
    </location>
</feature>
<sequence length="484" mass="53811">MAKTKKKSADKHNGWGSSESLSDSSSSTAGPAAALTAATTTNRRRGSAAGISGLPTMAAHEAGLLLNPPLIKTSSEVNNSGGKGNVTLLVDESKNKKWANAGIRTLWTFVMIGALVGILLAGPAWCVILVVLLQTLVYIEVISIGVSPAREKRLPWNRFAHWYFLFTTNYFLYGETLIERFKPYVFVDAFLMPLATHHRFISFCLYCLGLVLFVMNLKKGQYKFQFSQFGWTHMVLLIVVCQSHFIINNIFEGLIWFLLPACLVIWNDIAAYVFGFFFGRTPLIALSPKKTWEGFIGALVTTIIFGWFFSAFLSQFPYMYCPMRDLKTSALSPVQCLPNSVFTPRDYRLPPMLSGLLRFIVPFAGVPFRTVSIYPMQLHSLTLSIFASVVAPFGGFFASGFKRAFNIKDFGDSIPGHGGITDRMDCQFMMGLFSYMYCRSFVGVYAGVTVGSIVEMAVQGLDEFELVELVGRLREYLDGQGIEI</sequence>
<feature type="transmembrane region" description="Helical" evidence="16">
    <location>
        <begin position="291"/>
        <end position="313"/>
    </location>
</feature>
<evidence type="ECO:0000256" key="18">
    <source>
        <dbReference type="SAM" id="MobiDB-lite"/>
    </source>
</evidence>
<evidence type="ECO:0000256" key="16">
    <source>
        <dbReference type="PIRNR" id="PIRNR018269"/>
    </source>
</evidence>
<keyword evidence="12 16" id="KW-0443">Lipid metabolism</keyword>
<evidence type="ECO:0000256" key="9">
    <source>
        <dbReference type="ARBA" id="ARBA00022692"/>
    </source>
</evidence>
<dbReference type="InterPro" id="IPR016720">
    <property type="entry name" value="PC_Trfase_euk"/>
</dbReference>
<keyword evidence="11 16" id="KW-1133">Transmembrane helix</keyword>
<protein>
    <recommendedName>
        <fullName evidence="6 16">Phosphatidate cytidylyltransferase</fullName>
        <ecNumber evidence="6 16">2.7.7.41</ecNumber>
    </recommendedName>
</protein>
<dbReference type="PROSITE" id="PS01315">
    <property type="entry name" value="CDS"/>
    <property type="match status" value="1"/>
</dbReference>
<keyword evidence="9 16" id="KW-0812">Transmembrane</keyword>
<comment type="catalytic activity">
    <reaction evidence="1 16 17">
        <text>a 1,2-diacyl-sn-glycero-3-phosphate + CTP + H(+) = a CDP-1,2-diacyl-sn-glycerol + diphosphate</text>
        <dbReference type="Rhea" id="RHEA:16229"/>
        <dbReference type="ChEBI" id="CHEBI:15378"/>
        <dbReference type="ChEBI" id="CHEBI:33019"/>
        <dbReference type="ChEBI" id="CHEBI:37563"/>
        <dbReference type="ChEBI" id="CHEBI:58332"/>
        <dbReference type="ChEBI" id="CHEBI:58608"/>
        <dbReference type="EC" id="2.7.7.41"/>
    </reaction>
</comment>
<evidence type="ECO:0000256" key="7">
    <source>
        <dbReference type="ARBA" id="ARBA00022516"/>
    </source>
</evidence>